<dbReference type="EMBL" id="CP062941">
    <property type="protein sequence ID" value="QOL49903.1"/>
    <property type="molecule type" value="Genomic_DNA"/>
</dbReference>
<dbReference type="SUPFAM" id="SSF54593">
    <property type="entry name" value="Glyoxalase/Bleomycin resistance protein/Dihydroxybiphenyl dioxygenase"/>
    <property type="match status" value="1"/>
</dbReference>
<gene>
    <name evidence="2" type="ORF">LPB04_00780</name>
</gene>
<dbReference type="PANTHER" id="PTHR33993">
    <property type="entry name" value="GLYOXALASE-RELATED"/>
    <property type="match status" value="1"/>
</dbReference>
<dbReference type="Gene3D" id="3.10.180.10">
    <property type="entry name" value="2,3-Dihydroxybiphenyl 1,2-Dioxygenase, domain 1"/>
    <property type="match status" value="1"/>
</dbReference>
<dbReference type="InterPro" id="IPR052164">
    <property type="entry name" value="Anthracycline_SecMetBiosynth"/>
</dbReference>
<accession>A0A7L9U4B1</accession>
<proteinExistence type="predicted"/>
<feature type="domain" description="VOC" evidence="1">
    <location>
        <begin position="3"/>
        <end position="123"/>
    </location>
</feature>
<name>A0A7L9U4B1_9BURK</name>
<keyword evidence="3" id="KW-1185">Reference proteome</keyword>
<evidence type="ECO:0000313" key="3">
    <source>
        <dbReference type="Proteomes" id="UP000593875"/>
    </source>
</evidence>
<dbReference type="PANTHER" id="PTHR33993:SF2">
    <property type="entry name" value="VOC DOMAIN-CONTAINING PROTEIN"/>
    <property type="match status" value="1"/>
</dbReference>
<reference evidence="2 3" key="1">
    <citation type="submission" date="2020-10" db="EMBL/GenBank/DDBJ databases">
        <title>Genome sequencing of Massilia sp. LPB0304.</title>
        <authorList>
            <person name="Kim J."/>
        </authorList>
    </citation>
    <scope>NUCLEOTIDE SEQUENCE [LARGE SCALE GENOMIC DNA]</scope>
    <source>
        <strain evidence="2 3">LPB0304</strain>
    </source>
</reference>
<evidence type="ECO:0000313" key="2">
    <source>
        <dbReference type="EMBL" id="QOL49903.1"/>
    </source>
</evidence>
<dbReference type="InterPro" id="IPR037523">
    <property type="entry name" value="VOC_core"/>
</dbReference>
<dbReference type="InterPro" id="IPR004360">
    <property type="entry name" value="Glyas_Fos-R_dOase_dom"/>
</dbReference>
<dbReference type="Proteomes" id="UP000593875">
    <property type="component" value="Chromosome"/>
</dbReference>
<evidence type="ECO:0000259" key="1">
    <source>
        <dbReference type="PROSITE" id="PS51819"/>
    </source>
</evidence>
<dbReference type="InterPro" id="IPR029068">
    <property type="entry name" value="Glyas_Bleomycin-R_OHBP_Dase"/>
</dbReference>
<dbReference type="AlphaFoldDB" id="A0A7L9U4B1"/>
<dbReference type="KEGG" id="mlir:LPB04_00780"/>
<dbReference type="CDD" id="cd07247">
    <property type="entry name" value="SgaA_N_like"/>
    <property type="match status" value="1"/>
</dbReference>
<organism evidence="2 3">
    <name type="scientific">Massilia litorea</name>
    <dbReference type="NCBI Taxonomy" id="2769491"/>
    <lineage>
        <taxon>Bacteria</taxon>
        <taxon>Pseudomonadati</taxon>
        <taxon>Pseudomonadota</taxon>
        <taxon>Betaproteobacteria</taxon>
        <taxon>Burkholderiales</taxon>
        <taxon>Oxalobacteraceae</taxon>
        <taxon>Telluria group</taxon>
        <taxon>Massilia</taxon>
    </lineage>
</organism>
<dbReference type="PROSITE" id="PS51819">
    <property type="entry name" value="VOC"/>
    <property type="match status" value="1"/>
</dbReference>
<sequence>MSRAVHFEIHATQPQALIDFYSNLFGWSFSKFPTGEYWMINTGPDSQPGINGGLLPRPGPAPGPMASPNAFVITVDVDNLDASMVKAQGGGAVLCVPKMAIPGVGWLAYFKDPDGNIFGMMQMDTSAA</sequence>
<dbReference type="Pfam" id="PF00903">
    <property type="entry name" value="Glyoxalase"/>
    <property type="match status" value="1"/>
</dbReference>
<dbReference type="RefSeq" id="WP_193686927.1">
    <property type="nucleotide sequence ID" value="NZ_CP062941.1"/>
</dbReference>
<protein>
    <submittedName>
        <fullName evidence="2">VOC family protein</fullName>
    </submittedName>
</protein>